<comment type="caution">
    <text evidence="2">The sequence shown here is derived from an EMBL/GenBank/DDBJ whole genome shotgun (WGS) entry which is preliminary data.</text>
</comment>
<proteinExistence type="predicted"/>
<protein>
    <submittedName>
        <fullName evidence="2">Translocation protein sec66</fullName>
    </submittedName>
</protein>
<name>A0A1R1PW80_ZANCU</name>
<dbReference type="PANTHER" id="PTHR28229">
    <property type="entry name" value="TRANSLOCATION PROTEIN SEC66"/>
    <property type="match status" value="1"/>
</dbReference>
<dbReference type="AlphaFoldDB" id="A0A1R1PW80"/>
<dbReference type="EMBL" id="LSSK01000104">
    <property type="protein sequence ID" value="OMH85207.1"/>
    <property type="molecule type" value="Genomic_DNA"/>
</dbReference>
<evidence type="ECO:0000256" key="1">
    <source>
        <dbReference type="SAM" id="MobiDB-lite"/>
    </source>
</evidence>
<dbReference type="OrthoDB" id="73168at2759"/>
<dbReference type="InterPro" id="IPR018624">
    <property type="entry name" value="Sec66"/>
</dbReference>
<accession>A0A1R1PW80</accession>
<dbReference type="PANTHER" id="PTHR28229:SF1">
    <property type="entry name" value="TRANSLOCATION PROTEIN SEC66"/>
    <property type="match status" value="1"/>
</dbReference>
<gene>
    <name evidence="2" type="ORF">AX774_g1268</name>
</gene>
<evidence type="ECO:0000313" key="2">
    <source>
        <dbReference type="EMBL" id="OMH85207.1"/>
    </source>
</evidence>
<reference evidence="3" key="1">
    <citation type="submission" date="2017-01" db="EMBL/GenBank/DDBJ databases">
        <authorList>
            <person name="Wang Y."/>
            <person name="White M."/>
            <person name="Kvist S."/>
            <person name="Moncalvo J.-M."/>
        </authorList>
    </citation>
    <scope>NUCLEOTIDE SEQUENCE [LARGE SCALE GENOMIC DNA]</scope>
    <source>
        <strain evidence="3">COL-18-3</strain>
    </source>
</reference>
<sequence>MHEKDSKTVSVPMLQAALIKRATDDVIRAVTLQTNKQSLNSLVTSGAISQDLLHQFNSAEAELETEMATVQEEAEMLVKGMGAWVFQISSELLGNCRQRELREEVLRMEIENLTLYHKFHQSDAKPTPERVLNTEAGETPLQESGAGSSTMKKRVSNSN</sequence>
<dbReference type="GO" id="GO:0031207">
    <property type="term" value="C:Sec62/Sec63 complex"/>
    <property type="evidence" value="ECO:0007669"/>
    <property type="project" value="InterPro"/>
</dbReference>
<organism evidence="2 3">
    <name type="scientific">Zancudomyces culisetae</name>
    <name type="common">Gut fungus</name>
    <name type="synonym">Smittium culisetae</name>
    <dbReference type="NCBI Taxonomy" id="1213189"/>
    <lineage>
        <taxon>Eukaryota</taxon>
        <taxon>Fungi</taxon>
        <taxon>Fungi incertae sedis</taxon>
        <taxon>Zoopagomycota</taxon>
        <taxon>Kickxellomycotina</taxon>
        <taxon>Harpellomycetes</taxon>
        <taxon>Harpellales</taxon>
        <taxon>Legeriomycetaceae</taxon>
        <taxon>Zancudomyces</taxon>
    </lineage>
</organism>
<dbReference type="Proteomes" id="UP000188320">
    <property type="component" value="Unassembled WGS sequence"/>
</dbReference>
<feature type="compositionally biased region" description="Polar residues" evidence="1">
    <location>
        <begin position="141"/>
        <end position="150"/>
    </location>
</feature>
<feature type="region of interest" description="Disordered" evidence="1">
    <location>
        <begin position="120"/>
        <end position="159"/>
    </location>
</feature>
<dbReference type="GO" id="GO:0031204">
    <property type="term" value="P:post-translational protein targeting to membrane, translocation"/>
    <property type="evidence" value="ECO:0007669"/>
    <property type="project" value="InterPro"/>
</dbReference>
<keyword evidence="3" id="KW-1185">Reference proteome</keyword>
<evidence type="ECO:0000313" key="3">
    <source>
        <dbReference type="Proteomes" id="UP000188320"/>
    </source>
</evidence>
<dbReference type="Pfam" id="PF09802">
    <property type="entry name" value="Sec66"/>
    <property type="match status" value="1"/>
</dbReference>